<protein>
    <submittedName>
        <fullName evidence="7">DUF202 domain-containing protein</fullName>
    </submittedName>
</protein>
<keyword evidence="3 5" id="KW-1133">Transmembrane helix</keyword>
<keyword evidence="4 5" id="KW-0472">Membrane</keyword>
<evidence type="ECO:0000259" key="6">
    <source>
        <dbReference type="Pfam" id="PF02656"/>
    </source>
</evidence>
<dbReference type="Pfam" id="PF02656">
    <property type="entry name" value="DUF202"/>
    <property type="match status" value="1"/>
</dbReference>
<dbReference type="GO" id="GO:0012505">
    <property type="term" value="C:endomembrane system"/>
    <property type="evidence" value="ECO:0007669"/>
    <property type="project" value="UniProtKB-SubCell"/>
</dbReference>
<dbReference type="AlphaFoldDB" id="A0A418N0A7"/>
<keyword evidence="2 5" id="KW-0812">Transmembrane</keyword>
<dbReference type="InterPro" id="IPR003807">
    <property type="entry name" value="DUF202"/>
</dbReference>
<keyword evidence="8" id="KW-1185">Reference proteome</keyword>
<evidence type="ECO:0000256" key="5">
    <source>
        <dbReference type="SAM" id="Phobius"/>
    </source>
</evidence>
<sequence length="104" mass="10585">MTGFRPPARDPGLPAERTRLAWRRTGLTATVVAVLTVRLALTGGRVGALLAALTVLCWGATVTLCQRRAAATDLPGSGGRTLAAVSLCAVGLALIGTLLVVHGV</sequence>
<feature type="domain" description="DUF202" evidence="6">
    <location>
        <begin position="10"/>
        <end position="68"/>
    </location>
</feature>
<dbReference type="OrthoDB" id="3701077at2"/>
<feature type="transmembrane region" description="Helical" evidence="5">
    <location>
        <begin position="21"/>
        <end position="41"/>
    </location>
</feature>
<evidence type="ECO:0000256" key="3">
    <source>
        <dbReference type="ARBA" id="ARBA00022989"/>
    </source>
</evidence>
<dbReference type="EMBL" id="QXEC01000002">
    <property type="protein sequence ID" value="RIV40606.1"/>
    <property type="molecule type" value="Genomic_DNA"/>
</dbReference>
<gene>
    <name evidence="7" type="ORF">D2L64_02975</name>
</gene>
<name>A0A418N0A7_9ACTN</name>
<evidence type="ECO:0000256" key="2">
    <source>
        <dbReference type="ARBA" id="ARBA00022692"/>
    </source>
</evidence>
<reference evidence="7 8" key="1">
    <citation type="submission" date="2018-08" db="EMBL/GenBank/DDBJ databases">
        <title>Jishengella sp. nov., isolated from a root of Azadirachta indica A. Juss. var. siamensis Valenton.</title>
        <authorList>
            <person name="Kuncharoen N."/>
            <person name="Tanasupawat S."/>
            <person name="Kudo T."/>
            <person name="Ohkuma M."/>
        </authorList>
    </citation>
    <scope>NUCLEOTIDE SEQUENCE [LARGE SCALE GENOMIC DNA]</scope>
    <source>
        <strain evidence="7 8">AZ1-13</strain>
    </source>
</reference>
<organism evidence="7 8">
    <name type="scientific">Micromonospora radicis</name>
    <dbReference type="NCBI Taxonomy" id="1894971"/>
    <lineage>
        <taxon>Bacteria</taxon>
        <taxon>Bacillati</taxon>
        <taxon>Actinomycetota</taxon>
        <taxon>Actinomycetes</taxon>
        <taxon>Micromonosporales</taxon>
        <taxon>Micromonosporaceae</taxon>
        <taxon>Micromonospora</taxon>
    </lineage>
</organism>
<evidence type="ECO:0000313" key="8">
    <source>
        <dbReference type="Proteomes" id="UP000283832"/>
    </source>
</evidence>
<feature type="transmembrane region" description="Helical" evidence="5">
    <location>
        <begin position="47"/>
        <end position="65"/>
    </location>
</feature>
<comment type="caution">
    <text evidence="7">The sequence shown here is derived from an EMBL/GenBank/DDBJ whole genome shotgun (WGS) entry which is preliminary data.</text>
</comment>
<evidence type="ECO:0000256" key="4">
    <source>
        <dbReference type="ARBA" id="ARBA00023136"/>
    </source>
</evidence>
<accession>A0A418N0A7</accession>
<evidence type="ECO:0000256" key="1">
    <source>
        <dbReference type="ARBA" id="ARBA00004127"/>
    </source>
</evidence>
<comment type="subcellular location">
    <subcellularLocation>
        <location evidence="1">Endomembrane system</location>
        <topology evidence="1">Multi-pass membrane protein</topology>
    </subcellularLocation>
</comment>
<dbReference type="Proteomes" id="UP000283832">
    <property type="component" value="Unassembled WGS sequence"/>
</dbReference>
<proteinExistence type="predicted"/>
<dbReference type="RefSeq" id="WP_119572931.1">
    <property type="nucleotide sequence ID" value="NZ_QXEC01000002.1"/>
</dbReference>
<evidence type="ECO:0000313" key="7">
    <source>
        <dbReference type="EMBL" id="RIV40606.1"/>
    </source>
</evidence>
<feature type="transmembrane region" description="Helical" evidence="5">
    <location>
        <begin position="77"/>
        <end position="101"/>
    </location>
</feature>